<keyword evidence="5" id="KW-0032">Aminotransferase</keyword>
<dbReference type="eggNOG" id="COG0399">
    <property type="taxonomic scope" value="Bacteria"/>
</dbReference>
<proteinExistence type="inferred from homology"/>
<dbReference type="Proteomes" id="UP000008207">
    <property type="component" value="Chromosome"/>
</dbReference>
<dbReference type="KEGG" id="mno:Mnod_3171"/>
<reference evidence="5 6" key="1">
    <citation type="submission" date="2009-01" db="EMBL/GenBank/DDBJ databases">
        <title>Complete sequence of chromosome of Methylobacterium nodulans ORS 2060.</title>
        <authorList>
            <consortium name="US DOE Joint Genome Institute"/>
            <person name="Lucas S."/>
            <person name="Copeland A."/>
            <person name="Lapidus A."/>
            <person name="Glavina del Rio T."/>
            <person name="Dalin E."/>
            <person name="Tice H."/>
            <person name="Bruce D."/>
            <person name="Goodwin L."/>
            <person name="Pitluck S."/>
            <person name="Sims D."/>
            <person name="Brettin T."/>
            <person name="Detter J.C."/>
            <person name="Han C."/>
            <person name="Larimer F."/>
            <person name="Land M."/>
            <person name="Hauser L."/>
            <person name="Kyrpides N."/>
            <person name="Ivanova N."/>
            <person name="Marx C.J."/>
            <person name="Richardson P."/>
        </authorList>
    </citation>
    <scope>NUCLEOTIDE SEQUENCE [LARGE SCALE GENOMIC DNA]</scope>
    <source>
        <strain evidence="6">LMG 21967 / CNCM I-2342 / ORS 2060</strain>
    </source>
</reference>
<dbReference type="GO" id="GO:0030170">
    <property type="term" value="F:pyridoxal phosphate binding"/>
    <property type="evidence" value="ECO:0007669"/>
    <property type="project" value="TreeGrafter"/>
</dbReference>
<dbReference type="PANTHER" id="PTHR30244:SF34">
    <property type="entry name" value="DTDP-4-AMINO-4,6-DIDEOXYGALACTOSE TRANSAMINASE"/>
    <property type="match status" value="1"/>
</dbReference>
<dbReference type="Gene3D" id="3.90.1150.10">
    <property type="entry name" value="Aspartate Aminotransferase, domain 1"/>
    <property type="match status" value="1"/>
</dbReference>
<name>B8IJQ2_METNO</name>
<dbReference type="PANTHER" id="PTHR30244">
    <property type="entry name" value="TRANSAMINASE"/>
    <property type="match status" value="1"/>
</dbReference>
<dbReference type="OrthoDB" id="9768668at2"/>
<dbReference type="AlphaFoldDB" id="B8IJQ2"/>
<dbReference type="GO" id="GO:0000271">
    <property type="term" value="P:polysaccharide biosynthetic process"/>
    <property type="evidence" value="ECO:0007669"/>
    <property type="project" value="TreeGrafter"/>
</dbReference>
<sequence>MTASLSMPWCASGVPLLLPDLSELEYAYAAQALKSGDIGPAGPFRDRFEAVWAARNGTAHAITLSSGTAALHVALAALGIGPGDEVIVPATTYVASANAVLHAGGRPVFVDVDPGTFCIDPAATAAAVTTRTRAIMPVHLFGHPCPMDELWEIAGTQNIALVADAAHAPLAGYRGSPLAAAATVTTHSFFQNKIFSCGEGGALLTNDPDLIVCATQLRAHGLGLDGQSVYHRLGYNYRLTNLACAILCAQEERADTILARHAELNRLYRQRLADYPCITVQEVRDWAQPVHWLFPVVLSNEAPAIDRVIARLRDCGIGARPFFPSLDTIPHLSAFHAERRHPLTTAHHLSERGLLLPLRATMSDCDVERVVEALVVAVR</sequence>
<dbReference type="InterPro" id="IPR000653">
    <property type="entry name" value="DegT/StrS_aminotransferase"/>
</dbReference>
<feature type="modified residue" description="N6-(pyridoxal phosphate)lysine" evidence="3">
    <location>
        <position position="193"/>
    </location>
</feature>
<keyword evidence="3 4" id="KW-0663">Pyridoxal phosphate</keyword>
<comment type="similarity">
    <text evidence="1 4">Belongs to the DegT/DnrJ/EryC1 family.</text>
</comment>
<dbReference type="EC" id="2.6.1.50" evidence="5"/>
<gene>
    <name evidence="5" type="ordered locus">Mnod_3171</name>
</gene>
<evidence type="ECO:0000256" key="2">
    <source>
        <dbReference type="PIRSR" id="PIRSR000390-1"/>
    </source>
</evidence>
<dbReference type="Pfam" id="PF01041">
    <property type="entry name" value="DegT_DnrJ_EryC1"/>
    <property type="match status" value="1"/>
</dbReference>
<dbReference type="GO" id="GO:0047310">
    <property type="term" value="F:glutamine-scyllo-inositol transaminase activity"/>
    <property type="evidence" value="ECO:0007669"/>
    <property type="project" value="UniProtKB-EC"/>
</dbReference>
<dbReference type="CDD" id="cd00616">
    <property type="entry name" value="AHBA_syn"/>
    <property type="match status" value="1"/>
</dbReference>
<dbReference type="InterPro" id="IPR015422">
    <property type="entry name" value="PyrdxlP-dep_Trfase_small"/>
</dbReference>
<dbReference type="InterPro" id="IPR015421">
    <property type="entry name" value="PyrdxlP-dep_Trfase_major"/>
</dbReference>
<keyword evidence="6" id="KW-1185">Reference proteome</keyword>
<evidence type="ECO:0000313" key="6">
    <source>
        <dbReference type="Proteomes" id="UP000008207"/>
    </source>
</evidence>
<evidence type="ECO:0000256" key="3">
    <source>
        <dbReference type="PIRSR" id="PIRSR000390-2"/>
    </source>
</evidence>
<dbReference type="RefSeq" id="WP_015929770.1">
    <property type="nucleotide sequence ID" value="NC_011894.1"/>
</dbReference>
<dbReference type="HOGENOM" id="CLU_033332_2_4_5"/>
<evidence type="ECO:0000313" key="5">
    <source>
        <dbReference type="EMBL" id="ACL58100.1"/>
    </source>
</evidence>
<protein>
    <submittedName>
        <fullName evidence="5">DegT/DnrJ/EryC1/StrS aminotransferase</fullName>
        <ecNumber evidence="5">2.6.1.50</ecNumber>
    </submittedName>
</protein>
<dbReference type="InterPro" id="IPR015424">
    <property type="entry name" value="PyrdxlP-dep_Trfase"/>
</dbReference>
<organism evidence="5 6">
    <name type="scientific">Methylobacterium nodulans (strain LMG 21967 / CNCM I-2342 / ORS 2060)</name>
    <dbReference type="NCBI Taxonomy" id="460265"/>
    <lineage>
        <taxon>Bacteria</taxon>
        <taxon>Pseudomonadati</taxon>
        <taxon>Pseudomonadota</taxon>
        <taxon>Alphaproteobacteria</taxon>
        <taxon>Hyphomicrobiales</taxon>
        <taxon>Methylobacteriaceae</taxon>
        <taxon>Methylobacterium</taxon>
    </lineage>
</organism>
<dbReference type="PIRSF" id="PIRSF000390">
    <property type="entry name" value="PLP_StrS"/>
    <property type="match status" value="1"/>
</dbReference>
<feature type="active site" description="Proton acceptor" evidence="2">
    <location>
        <position position="193"/>
    </location>
</feature>
<dbReference type="STRING" id="460265.Mnod_3171"/>
<keyword evidence="5" id="KW-0808">Transferase</keyword>
<dbReference type="EMBL" id="CP001349">
    <property type="protein sequence ID" value="ACL58100.1"/>
    <property type="molecule type" value="Genomic_DNA"/>
</dbReference>
<accession>B8IJQ2</accession>
<evidence type="ECO:0000256" key="1">
    <source>
        <dbReference type="ARBA" id="ARBA00037999"/>
    </source>
</evidence>
<evidence type="ECO:0000256" key="4">
    <source>
        <dbReference type="RuleBase" id="RU004508"/>
    </source>
</evidence>
<dbReference type="SUPFAM" id="SSF53383">
    <property type="entry name" value="PLP-dependent transferases"/>
    <property type="match status" value="1"/>
</dbReference>
<dbReference type="Gene3D" id="3.40.640.10">
    <property type="entry name" value="Type I PLP-dependent aspartate aminotransferase-like (Major domain)"/>
    <property type="match status" value="1"/>
</dbReference>